<feature type="region of interest" description="Disordered" evidence="1">
    <location>
        <begin position="435"/>
        <end position="480"/>
    </location>
</feature>
<proteinExistence type="predicted"/>
<evidence type="ECO:0000313" key="5">
    <source>
        <dbReference type="Proteomes" id="UP000747399"/>
    </source>
</evidence>
<dbReference type="Pfam" id="PF24573">
    <property type="entry name" value="HEAT_DAAF5"/>
    <property type="match status" value="1"/>
</dbReference>
<feature type="compositionally biased region" description="Polar residues" evidence="1">
    <location>
        <begin position="47"/>
        <end position="60"/>
    </location>
</feature>
<organism evidence="4 5">
    <name type="scientific">Volvox africanus</name>
    <dbReference type="NCBI Taxonomy" id="51714"/>
    <lineage>
        <taxon>Eukaryota</taxon>
        <taxon>Viridiplantae</taxon>
        <taxon>Chlorophyta</taxon>
        <taxon>core chlorophytes</taxon>
        <taxon>Chlorophyceae</taxon>
        <taxon>CS clade</taxon>
        <taxon>Chlamydomonadales</taxon>
        <taxon>Volvocaceae</taxon>
        <taxon>Volvox</taxon>
    </lineage>
</organism>
<feature type="region of interest" description="Disordered" evidence="1">
    <location>
        <begin position="739"/>
        <end position="758"/>
    </location>
</feature>
<dbReference type="InterPro" id="IPR011989">
    <property type="entry name" value="ARM-like"/>
</dbReference>
<dbReference type="Pfam" id="PF25757">
    <property type="entry name" value="TPR_DNAAF5"/>
    <property type="match status" value="1"/>
</dbReference>
<feature type="domain" description="Dynein axonemal assembly factor 5 HEAT-repeat" evidence="2">
    <location>
        <begin position="515"/>
        <end position="732"/>
    </location>
</feature>
<feature type="region of interest" description="Disordered" evidence="1">
    <location>
        <begin position="344"/>
        <end position="370"/>
    </location>
</feature>
<feature type="compositionally biased region" description="Low complexity" evidence="1">
    <location>
        <begin position="358"/>
        <end position="370"/>
    </location>
</feature>
<evidence type="ECO:0000313" key="4">
    <source>
        <dbReference type="EMBL" id="GIL56592.1"/>
    </source>
</evidence>
<evidence type="ECO:0008006" key="6">
    <source>
        <dbReference type="Google" id="ProtNLM"/>
    </source>
</evidence>
<dbReference type="PANTHER" id="PTHR16216:SF2">
    <property type="entry name" value="DYNEIN AXONEMAL ASSEMBLY FACTOR 5"/>
    <property type="match status" value="1"/>
</dbReference>
<evidence type="ECO:0000259" key="2">
    <source>
        <dbReference type="Pfam" id="PF24573"/>
    </source>
</evidence>
<protein>
    <recommendedName>
        <fullName evidence="6">TOG domain-containing protein</fullName>
    </recommendedName>
</protein>
<feature type="region of interest" description="Disordered" evidence="1">
    <location>
        <begin position="42"/>
        <end position="72"/>
    </location>
</feature>
<dbReference type="PANTHER" id="PTHR16216">
    <property type="entry name" value="DYNEIN ASSEMBLY FACTOR 5, AXONEMAL"/>
    <property type="match status" value="1"/>
</dbReference>
<dbReference type="InterPro" id="IPR057978">
    <property type="entry name" value="TPR_DAAF5"/>
</dbReference>
<name>A0A8J4B966_9CHLO</name>
<reference evidence="4" key="1">
    <citation type="journal article" date="2021" name="Proc. Natl. Acad. Sci. U.S.A.">
        <title>Three genomes in the algal genus Volvox reveal the fate of a haploid sex-determining region after a transition to homothallism.</title>
        <authorList>
            <person name="Yamamoto K."/>
            <person name="Hamaji T."/>
            <person name="Kawai-Toyooka H."/>
            <person name="Matsuzaki R."/>
            <person name="Takahashi F."/>
            <person name="Nishimura Y."/>
            <person name="Kawachi M."/>
            <person name="Noguchi H."/>
            <person name="Minakuchi Y."/>
            <person name="Umen J.G."/>
            <person name="Toyoda A."/>
            <person name="Nozaki H."/>
        </authorList>
    </citation>
    <scope>NUCLEOTIDE SEQUENCE</scope>
    <source>
        <strain evidence="4">NIES-3780</strain>
    </source>
</reference>
<gene>
    <name evidence="4" type="ORF">Vafri_11934</name>
</gene>
<dbReference type="InterPro" id="IPR056497">
    <property type="entry name" value="HEAT_DAAF5"/>
</dbReference>
<sequence length="1117" mass="114685">MSGQKKSIDEIWRELNAPKAKPRQGVAGLAVGLSGLPGITSVVRTKPASSHTPAQPTASDKPQPDLRSGPYAASAVGDDAAAYLASLQRTINCLADPDRGLRRTAATTLQVKLFTGDDSTPKASPAQLQALLCGPLLRPLVNMLSDSVERCRTTALAVLLDGSRHLSDISPMLPELVPELRRRFGALPVQEPAEEVRLQIAQLTVQLLVATPPPHLACFAPDLGAVMCRSLEDGFPDIKKAGCTAVETAAARVPFHALAPEFERLLSSLAPNLQHQHSRVRLSAIQALDALVAAGAPMVLVESAVVPALRPVGHDRAQPVREAAFSTLARWMGYRADASAASAIPRPPVTTGVGQHEASATTAAAAASQQADTRLPPQAYVPSLLPLLIIGVTDPQPATAELALRLLEGVGEAWAAANGSSTVTSTTATTADADAHPAGIGELSSPPAAEAQNDRREGKITAAGPGAPEPSDVEGSATTACSAEGKSATVEVEAAEEDASNAAVAARVLACRLGPPYQGRPGAGCRAMARALLAEHLPPLVRQLAEWTSALRVAAARGLHTTLVLAEEDAAQHLKLLLPALCSAIADEELEVATNVVASVHVLGAHVAPADWLPRILDTLSPPGAVSISGSGSGAQVASGGTTTGLSLSQRTHTLVILSGLLHAAGRAARELPPPLLARLAAVLADEAMLAAAAEHGGVRQQLLAVTVNTLALGRGACAAVALPLHIVLLQLYGSELATSSSPSSPPPPSLSASAAPQPPPAVGTAVLEAMASLAAVCGYDRCSGGSTADGAAALVDLHADALISLLFGEKAAEAAAAAAPVGPAPAVAAVVSQPHIPWRPRAGDAPWPCILRATLLTASPLTLQRLAPALVSALQPLMGDKDREVTLRLALLQLVDSVLEDAERGPALATGGGQAFITEVLMPPLVWQAGKTAAAVRYTAVTAMATLLGKRLPLPEHVLAAIEGPPAATIAAAGPGASTGLLPLLFSSLDEDWYTDMRLAACYVLEQLLEMVGPGLSDAARRAIYPELHKRLDDAHNSVRVAACGALRAFVSTAGVSYCDTNTGYLVAGVVIHMDDGDPAVQVRPCVCVCVAGLTGPHTCVLRPITTAKESKTVYK</sequence>
<evidence type="ECO:0000259" key="3">
    <source>
        <dbReference type="Pfam" id="PF25757"/>
    </source>
</evidence>
<dbReference type="Proteomes" id="UP000747399">
    <property type="component" value="Unassembled WGS sequence"/>
</dbReference>
<feature type="domain" description="Dynein axonemal assembly factor 5 TPR repeats" evidence="3">
    <location>
        <begin position="93"/>
        <end position="332"/>
    </location>
</feature>
<keyword evidence="5" id="KW-1185">Reference proteome</keyword>
<dbReference type="InterPro" id="IPR052623">
    <property type="entry name" value="DAAF5"/>
</dbReference>
<dbReference type="Gene3D" id="1.25.10.10">
    <property type="entry name" value="Leucine-rich Repeat Variant"/>
    <property type="match status" value="3"/>
</dbReference>
<accession>A0A8J4B966</accession>
<comment type="caution">
    <text evidence="4">The sequence shown here is derived from an EMBL/GenBank/DDBJ whole genome shotgun (WGS) entry which is preliminary data.</text>
</comment>
<dbReference type="EMBL" id="BNCO01000025">
    <property type="protein sequence ID" value="GIL56592.1"/>
    <property type="molecule type" value="Genomic_DNA"/>
</dbReference>
<evidence type="ECO:0000256" key="1">
    <source>
        <dbReference type="SAM" id="MobiDB-lite"/>
    </source>
</evidence>
<dbReference type="AlphaFoldDB" id="A0A8J4B966"/>
<dbReference type="InterPro" id="IPR016024">
    <property type="entry name" value="ARM-type_fold"/>
</dbReference>
<dbReference type="SUPFAM" id="SSF48371">
    <property type="entry name" value="ARM repeat"/>
    <property type="match status" value="1"/>
</dbReference>